<evidence type="ECO:0000313" key="4">
    <source>
        <dbReference type="EMBL" id="NEL56141.1"/>
    </source>
</evidence>
<name>A0A7K3WI15_9ACTN</name>
<proteinExistence type="predicted"/>
<dbReference type="Gene3D" id="3.10.350.10">
    <property type="entry name" value="LysM domain"/>
    <property type="match status" value="1"/>
</dbReference>
<feature type="transmembrane region" description="Helical" evidence="2">
    <location>
        <begin position="89"/>
        <end position="110"/>
    </location>
</feature>
<keyword evidence="2" id="KW-1133">Transmembrane helix</keyword>
<sequence length="175" mass="17564">MTSTDTGRSRRAPCRGPRVAAPPGAPAAPELPGWAPPVRRDAVRPGGRPVGLPATAGRRPVRGGCRPPAGGGPAVAPGPVRLTRRGRRLVAVLGVTGALGLGVLAAPVVADAVPSGPGMVLAGESRVVVRPGDTLWSIAVGHAPQDDPRAVVHAIQQLNDLDGAGLVPGQVLRLP</sequence>
<reference evidence="4 5" key="1">
    <citation type="submission" date="2020-02" db="EMBL/GenBank/DDBJ databases">
        <title>The whole genome sequence of CPCC 205119.</title>
        <authorList>
            <person name="Jiang Z."/>
        </authorList>
    </citation>
    <scope>NUCLEOTIDE SEQUENCE [LARGE SCALE GENOMIC DNA]</scope>
    <source>
        <strain evidence="4 5">CPCC 205119</strain>
    </source>
</reference>
<gene>
    <name evidence="4" type="ORF">G1H19_19385</name>
</gene>
<organism evidence="4 5">
    <name type="scientific">Goekera deserti</name>
    <dbReference type="NCBI Taxonomy" id="2497753"/>
    <lineage>
        <taxon>Bacteria</taxon>
        <taxon>Bacillati</taxon>
        <taxon>Actinomycetota</taxon>
        <taxon>Actinomycetes</taxon>
        <taxon>Geodermatophilales</taxon>
        <taxon>Geodermatophilaceae</taxon>
        <taxon>Goekera</taxon>
    </lineage>
</organism>
<feature type="compositionally biased region" description="Low complexity" evidence="1">
    <location>
        <begin position="56"/>
        <end position="79"/>
    </location>
</feature>
<dbReference type="PROSITE" id="PS51782">
    <property type="entry name" value="LYSM"/>
    <property type="match status" value="1"/>
</dbReference>
<dbReference type="InterPro" id="IPR036779">
    <property type="entry name" value="LysM_dom_sf"/>
</dbReference>
<dbReference type="RefSeq" id="WP_152727263.1">
    <property type="nucleotide sequence ID" value="NZ_JAAGWK010000030.1"/>
</dbReference>
<evidence type="ECO:0000256" key="2">
    <source>
        <dbReference type="SAM" id="Phobius"/>
    </source>
</evidence>
<dbReference type="Proteomes" id="UP000470470">
    <property type="component" value="Unassembled WGS sequence"/>
</dbReference>
<dbReference type="Pfam" id="PF01476">
    <property type="entry name" value="LysM"/>
    <property type="match status" value="1"/>
</dbReference>
<feature type="region of interest" description="Disordered" evidence="1">
    <location>
        <begin position="1"/>
        <end position="79"/>
    </location>
</feature>
<dbReference type="EMBL" id="JAAGWK010000030">
    <property type="protein sequence ID" value="NEL56141.1"/>
    <property type="molecule type" value="Genomic_DNA"/>
</dbReference>
<dbReference type="SUPFAM" id="SSF54106">
    <property type="entry name" value="LysM domain"/>
    <property type="match status" value="1"/>
</dbReference>
<evidence type="ECO:0000313" key="5">
    <source>
        <dbReference type="Proteomes" id="UP000470470"/>
    </source>
</evidence>
<protein>
    <submittedName>
        <fullName evidence="4">LysM peptidoglycan-binding domain-containing protein</fullName>
    </submittedName>
</protein>
<dbReference type="SMART" id="SM00257">
    <property type="entry name" value="LysM"/>
    <property type="match status" value="1"/>
</dbReference>
<evidence type="ECO:0000259" key="3">
    <source>
        <dbReference type="PROSITE" id="PS51782"/>
    </source>
</evidence>
<comment type="caution">
    <text evidence="4">The sequence shown here is derived from an EMBL/GenBank/DDBJ whole genome shotgun (WGS) entry which is preliminary data.</text>
</comment>
<evidence type="ECO:0000256" key="1">
    <source>
        <dbReference type="SAM" id="MobiDB-lite"/>
    </source>
</evidence>
<accession>A0A7K3WI15</accession>
<dbReference type="InterPro" id="IPR018392">
    <property type="entry name" value="LysM"/>
</dbReference>
<feature type="compositionally biased region" description="Low complexity" evidence="1">
    <location>
        <begin position="14"/>
        <end position="37"/>
    </location>
</feature>
<keyword evidence="5" id="KW-1185">Reference proteome</keyword>
<dbReference type="CDD" id="cd00118">
    <property type="entry name" value="LysM"/>
    <property type="match status" value="1"/>
</dbReference>
<keyword evidence="2" id="KW-0472">Membrane</keyword>
<keyword evidence="2" id="KW-0812">Transmembrane</keyword>
<feature type="domain" description="LysM" evidence="3">
    <location>
        <begin position="125"/>
        <end position="174"/>
    </location>
</feature>
<dbReference type="AlphaFoldDB" id="A0A7K3WI15"/>